<dbReference type="NCBIfam" id="TIGR04088">
    <property type="entry name" value="cognate_SipW"/>
    <property type="match status" value="1"/>
</dbReference>
<reference evidence="2 3" key="1">
    <citation type="journal article" date="2016" name="Nat. Commun.">
        <title>Thousands of microbial genomes shed light on interconnected biogeochemical processes in an aquifer system.</title>
        <authorList>
            <person name="Anantharaman K."/>
            <person name="Brown C.T."/>
            <person name="Hug L.A."/>
            <person name="Sharon I."/>
            <person name="Castelle C.J."/>
            <person name="Probst A.J."/>
            <person name="Thomas B.C."/>
            <person name="Singh A."/>
            <person name="Wilkins M.J."/>
            <person name="Karaoz U."/>
            <person name="Brodie E.L."/>
            <person name="Williams K.H."/>
            <person name="Hubbard S.S."/>
            <person name="Banfield J.F."/>
        </authorList>
    </citation>
    <scope>NUCLEOTIDE SEQUENCE [LARGE SCALE GENOMIC DNA]</scope>
</reference>
<dbReference type="STRING" id="1802319.A2928_02145"/>
<gene>
    <name evidence="2" type="ORF">A2928_02145</name>
</gene>
<evidence type="ECO:0008006" key="4">
    <source>
        <dbReference type="Google" id="ProtNLM"/>
    </source>
</evidence>
<evidence type="ECO:0000313" key="2">
    <source>
        <dbReference type="EMBL" id="OHA31898.1"/>
    </source>
</evidence>
<feature type="chain" id="PRO_5009583751" description="MAM domain-containing protein" evidence="1">
    <location>
        <begin position="22"/>
        <end position="435"/>
    </location>
</feature>
<dbReference type="Gene3D" id="2.60.120.260">
    <property type="entry name" value="Galactose-binding domain-like"/>
    <property type="match status" value="1"/>
</dbReference>
<dbReference type="AlphaFoldDB" id="A0A1G2N6Z9"/>
<dbReference type="InterPro" id="IPR022121">
    <property type="entry name" value="Peptidase_M73_camelysin"/>
</dbReference>
<name>A0A1G2N6Z9_9BACT</name>
<protein>
    <recommendedName>
        <fullName evidence="4">MAM domain-containing protein</fullName>
    </recommendedName>
</protein>
<accession>A0A1G2N6Z9</accession>
<dbReference type="Pfam" id="PF12389">
    <property type="entry name" value="Peptidase_M73"/>
    <property type="match status" value="1"/>
</dbReference>
<proteinExistence type="predicted"/>
<evidence type="ECO:0000313" key="3">
    <source>
        <dbReference type="Proteomes" id="UP000176221"/>
    </source>
</evidence>
<keyword evidence="1" id="KW-0732">Signal</keyword>
<comment type="caution">
    <text evidence="2">The sequence shown here is derived from an EMBL/GenBank/DDBJ whole genome shotgun (WGS) entry which is preliminary data.</text>
</comment>
<feature type="signal peptide" evidence="1">
    <location>
        <begin position="1"/>
        <end position="21"/>
    </location>
</feature>
<dbReference type="EMBL" id="MHRX01000057">
    <property type="protein sequence ID" value="OHA31898.1"/>
    <property type="molecule type" value="Genomic_DNA"/>
</dbReference>
<sequence length="435" mass="46234">MKKILLSVAVIAFVAAIVAGATGAFFSDTETSTGNTFTAGAIDLTIDNESYVTSTTTGQLIASPETSWELSNLTNQLFFDFEDLKPGDVGEDTISLHVNSNDAWACMAINLTATPENGQTEPELAVPDTTVGTNDGELQNELKFVFWNDDGDNVYEDGESAFWQNQTIAQISTAGTVALADSSGTGVLGTGPIVGNTERYIGKAWCFGDMTLTPVAQDGDGKTGTNGPLVRGTGISCSGVSATNITQTDGIRADVSFTAEQSRNNGSFLCNPPVQPVPTTMTLLGSDFSGTYASYFDLPWQRSYPETPDTANLSDDVQLTSLFATSTGDVHVRLDDDAAITATIDTTGKTNITLRYDRRTESVAAGDFLRVEYSTDGGTTWTNLENVNSSTWTTQTWTLASAAENIPNLMVRFFMDNGGGDNAHIDNIVVTGFGI</sequence>
<dbReference type="Proteomes" id="UP000176221">
    <property type="component" value="Unassembled WGS sequence"/>
</dbReference>
<dbReference type="InterPro" id="IPR023833">
    <property type="entry name" value="Signal_pept_SipW-depend-type"/>
</dbReference>
<organism evidence="2 3">
    <name type="scientific">Candidatus Taylorbacteria bacterium RIFCSPLOWO2_01_FULL_45_15b</name>
    <dbReference type="NCBI Taxonomy" id="1802319"/>
    <lineage>
        <taxon>Bacteria</taxon>
        <taxon>Candidatus Tayloriibacteriota</taxon>
    </lineage>
</organism>
<evidence type="ECO:0000256" key="1">
    <source>
        <dbReference type="SAM" id="SignalP"/>
    </source>
</evidence>